<comment type="caution">
    <text evidence="2">The sequence shown here is derived from an EMBL/GenBank/DDBJ whole genome shotgun (WGS) entry which is preliminary data.</text>
</comment>
<name>S9W035_9TRYP</name>
<dbReference type="OrthoDB" id="271441at2759"/>
<keyword evidence="3" id="KW-1185">Reference proteome</keyword>
<feature type="transmembrane region" description="Helical" evidence="1">
    <location>
        <begin position="30"/>
        <end position="47"/>
    </location>
</feature>
<evidence type="ECO:0000256" key="1">
    <source>
        <dbReference type="SAM" id="Phobius"/>
    </source>
</evidence>
<proteinExistence type="predicted"/>
<organism evidence="2 3">
    <name type="scientific">Strigomonas culicis</name>
    <dbReference type="NCBI Taxonomy" id="28005"/>
    <lineage>
        <taxon>Eukaryota</taxon>
        <taxon>Discoba</taxon>
        <taxon>Euglenozoa</taxon>
        <taxon>Kinetoplastea</taxon>
        <taxon>Metakinetoplastina</taxon>
        <taxon>Trypanosomatida</taxon>
        <taxon>Trypanosomatidae</taxon>
        <taxon>Strigomonadinae</taxon>
        <taxon>Strigomonas</taxon>
    </lineage>
</organism>
<accession>S9W035</accession>
<evidence type="ECO:0000313" key="3">
    <source>
        <dbReference type="Proteomes" id="UP000015354"/>
    </source>
</evidence>
<dbReference type="Proteomes" id="UP000015354">
    <property type="component" value="Unassembled WGS sequence"/>
</dbReference>
<dbReference type="EMBL" id="ATMH01002671">
    <property type="protein sequence ID" value="EPY32766.1"/>
    <property type="molecule type" value="Genomic_DNA"/>
</dbReference>
<keyword evidence="1" id="KW-1133">Transmembrane helix</keyword>
<protein>
    <submittedName>
        <fullName evidence="2">Uncharacterized protein</fullName>
    </submittedName>
</protein>
<reference evidence="2 3" key="1">
    <citation type="journal article" date="2013" name="PLoS ONE">
        <title>Predicting the Proteins of Angomonas deanei, Strigomonas culicis and Their Respective Endosymbionts Reveals New Aspects of the Trypanosomatidae Family.</title>
        <authorList>
            <person name="Motta M.C."/>
            <person name="Martins A.C."/>
            <person name="de Souza S.S."/>
            <person name="Catta-Preta C.M."/>
            <person name="Silva R."/>
            <person name="Klein C.C."/>
            <person name="de Almeida L.G."/>
            <person name="de Lima Cunha O."/>
            <person name="Ciapina L.P."/>
            <person name="Brocchi M."/>
            <person name="Colabardini A.C."/>
            <person name="de Araujo Lima B."/>
            <person name="Machado C.R."/>
            <person name="de Almeida Soares C.M."/>
            <person name="Probst C.M."/>
            <person name="de Menezes C.B."/>
            <person name="Thompson C.E."/>
            <person name="Bartholomeu D.C."/>
            <person name="Gradia D.F."/>
            <person name="Pavoni D.P."/>
            <person name="Grisard E.C."/>
            <person name="Fantinatti-Garboggini F."/>
            <person name="Marchini F.K."/>
            <person name="Rodrigues-Luiz G.F."/>
            <person name="Wagner G."/>
            <person name="Goldman G.H."/>
            <person name="Fietto J.L."/>
            <person name="Elias M.C."/>
            <person name="Goldman M.H."/>
            <person name="Sagot M.F."/>
            <person name="Pereira M."/>
            <person name="Stoco P.H."/>
            <person name="de Mendonca-Neto R.P."/>
            <person name="Teixeira S.M."/>
            <person name="Maciel T.E."/>
            <person name="de Oliveira Mendes T.A."/>
            <person name="Urmenyi T.P."/>
            <person name="de Souza W."/>
            <person name="Schenkman S."/>
            <person name="de Vasconcelos A.T."/>
        </authorList>
    </citation>
    <scope>NUCLEOTIDE SEQUENCE [LARGE SCALE GENOMIC DNA]</scope>
</reference>
<evidence type="ECO:0000313" key="2">
    <source>
        <dbReference type="EMBL" id="EPY32766.1"/>
    </source>
</evidence>
<sequence>MYQERRRHMVYDEKGNVKLWGLAVAVWDEFRFPLLCLFGGVGGFVAYQRLVLWAMRGDGTHRRELDHQSEVYARASGKLRSDRFLVKPERQIDDPDMMNIPAFAGKGVYKSKLFDKDEFAGGDLQDERRTA</sequence>
<dbReference type="AlphaFoldDB" id="S9W035"/>
<gene>
    <name evidence="2" type="ORF">STCU_02671</name>
</gene>
<keyword evidence="1" id="KW-0812">Transmembrane</keyword>
<keyword evidence="1" id="KW-0472">Membrane</keyword>